<feature type="transmembrane region" description="Helical" evidence="5">
    <location>
        <begin position="174"/>
        <end position="192"/>
    </location>
</feature>
<evidence type="ECO:0000256" key="4">
    <source>
        <dbReference type="ARBA" id="ARBA00023136"/>
    </source>
</evidence>
<dbReference type="STRING" id="92947.BVG79_00643"/>
<comment type="subcellular location">
    <subcellularLocation>
        <location evidence="1">Membrane</location>
        <topology evidence="1">Multi-pass membrane protein</topology>
    </subcellularLocation>
</comment>
<evidence type="ECO:0000256" key="1">
    <source>
        <dbReference type="ARBA" id="ARBA00004141"/>
    </source>
</evidence>
<dbReference type="OrthoDB" id="7836448at2"/>
<evidence type="ECO:0000256" key="3">
    <source>
        <dbReference type="ARBA" id="ARBA00022989"/>
    </source>
</evidence>
<dbReference type="Gene3D" id="1.20.1540.10">
    <property type="entry name" value="Rhomboid-like"/>
    <property type="match status" value="1"/>
</dbReference>
<evidence type="ECO:0000256" key="2">
    <source>
        <dbReference type="ARBA" id="ARBA00022692"/>
    </source>
</evidence>
<dbReference type="AlphaFoldDB" id="A0A1W6NXM2"/>
<dbReference type="EMBL" id="CP019937">
    <property type="protein sequence ID" value="ARO13995.1"/>
    <property type="molecule type" value="Genomic_DNA"/>
</dbReference>
<name>A0A1W6NXM2_9RHOB</name>
<evidence type="ECO:0000259" key="6">
    <source>
        <dbReference type="Pfam" id="PF01694"/>
    </source>
</evidence>
<gene>
    <name evidence="7" type="ORF">BVG79_00643</name>
</gene>
<feature type="transmembrane region" description="Helical" evidence="5">
    <location>
        <begin position="198"/>
        <end position="220"/>
    </location>
</feature>
<reference evidence="7 8" key="1">
    <citation type="submission" date="2017-02" db="EMBL/GenBank/DDBJ databases">
        <title>Ketogulonicigenium robustum SPU B003 Genome sequencing and assembly.</title>
        <authorList>
            <person name="Li Y."/>
            <person name="Liu L."/>
            <person name="Wang C."/>
            <person name="Zhang M."/>
            <person name="Zhang T."/>
            <person name="Zhang Y."/>
        </authorList>
    </citation>
    <scope>NUCLEOTIDE SEQUENCE [LARGE SCALE GENOMIC DNA]</scope>
    <source>
        <strain evidence="7 8">SPU_B003</strain>
    </source>
</reference>
<feature type="transmembrane region" description="Helical" evidence="5">
    <location>
        <begin position="20"/>
        <end position="43"/>
    </location>
</feature>
<dbReference type="GO" id="GO:0016020">
    <property type="term" value="C:membrane"/>
    <property type="evidence" value="ECO:0007669"/>
    <property type="project" value="UniProtKB-SubCell"/>
</dbReference>
<protein>
    <submittedName>
        <fullName evidence="7">Rhomboid family protein</fullName>
    </submittedName>
</protein>
<keyword evidence="8" id="KW-1185">Reference proteome</keyword>
<feature type="transmembrane region" description="Helical" evidence="5">
    <location>
        <begin position="141"/>
        <end position="162"/>
    </location>
</feature>
<accession>A0A1W6NXM2</accession>
<keyword evidence="3 5" id="KW-1133">Transmembrane helix</keyword>
<dbReference type="GO" id="GO:0004252">
    <property type="term" value="F:serine-type endopeptidase activity"/>
    <property type="evidence" value="ECO:0007669"/>
    <property type="project" value="InterPro"/>
</dbReference>
<dbReference type="KEGG" id="kro:BVG79_00643"/>
<organism evidence="7 8">
    <name type="scientific">Ketogulonicigenium robustum</name>
    <dbReference type="NCBI Taxonomy" id="92947"/>
    <lineage>
        <taxon>Bacteria</taxon>
        <taxon>Pseudomonadati</taxon>
        <taxon>Pseudomonadota</taxon>
        <taxon>Alphaproteobacteria</taxon>
        <taxon>Rhodobacterales</taxon>
        <taxon>Roseobacteraceae</taxon>
        <taxon>Ketogulonicigenium</taxon>
    </lineage>
</organism>
<keyword evidence="4 5" id="KW-0472">Membrane</keyword>
<dbReference type="Proteomes" id="UP000242447">
    <property type="component" value="Chromosome"/>
</dbReference>
<feature type="transmembrane region" description="Helical" evidence="5">
    <location>
        <begin position="85"/>
        <end position="104"/>
    </location>
</feature>
<dbReference type="Pfam" id="PF01694">
    <property type="entry name" value="Rhomboid"/>
    <property type="match status" value="1"/>
</dbReference>
<feature type="transmembrane region" description="Helical" evidence="5">
    <location>
        <begin position="116"/>
        <end position="135"/>
    </location>
</feature>
<dbReference type="SUPFAM" id="SSF144091">
    <property type="entry name" value="Rhomboid-like"/>
    <property type="match status" value="1"/>
</dbReference>
<dbReference type="RefSeq" id="WP_085785613.1">
    <property type="nucleotide sequence ID" value="NZ_CP019937.1"/>
</dbReference>
<evidence type="ECO:0000313" key="8">
    <source>
        <dbReference type="Proteomes" id="UP000242447"/>
    </source>
</evidence>
<dbReference type="InterPro" id="IPR035952">
    <property type="entry name" value="Rhomboid-like_sf"/>
</dbReference>
<sequence>MRQPSPFKPESAVNPLPPVVVALFLILLGVELALSLADVGLFGGQARASWRSQAMMEYGFFPPMLDYVMHGGFDPMVLKNFVTYAFVNVSTLGSVFSIVLLVALGKFVGEAFSQWALTAILLVSAIGGAVMFGIFAPDRAVLIGFYPAAYGLIGAYTYILWLSYAQGDMRRLQAFRLIGVLMLLQLAYGLIFGAHPAWIAELSGFIFGGLISVVVAPGGVQRLRRRLQQRR</sequence>
<evidence type="ECO:0000313" key="7">
    <source>
        <dbReference type="EMBL" id="ARO13995.1"/>
    </source>
</evidence>
<feature type="domain" description="Peptidase S54 rhomboid" evidence="6">
    <location>
        <begin position="80"/>
        <end position="216"/>
    </location>
</feature>
<dbReference type="InterPro" id="IPR022764">
    <property type="entry name" value="Peptidase_S54_rhomboid_dom"/>
</dbReference>
<proteinExistence type="predicted"/>
<evidence type="ECO:0000256" key="5">
    <source>
        <dbReference type="SAM" id="Phobius"/>
    </source>
</evidence>
<keyword evidence="2 5" id="KW-0812">Transmembrane</keyword>